<name>A0A6J1S9E7_FRAOC</name>
<evidence type="ECO:0000313" key="9">
    <source>
        <dbReference type="RefSeq" id="XP_026275875.2"/>
    </source>
</evidence>
<dbReference type="OrthoDB" id="10266980at2759"/>
<sequence length="194" mass="22146">MVVHDLKHSRELLVHHCLVILCFGLSVCTHYYQGYSLVALLVEVNSIFLHLRQMMLLYGIQKTSDLYRYNGILNIVTFVIFRVFTMGWMFQWLLSHRAELTTTVFGLGVFSLLVIMGMNFQLLFRVWKSDYKKRPVTGKSSDNQSLKYSEKLVNGEAVGSYTHVDPSYALNGKAFIPKPDGDSPTPSSKIVKND</sequence>
<gene>
    <name evidence="9" type="primary">LOC113204786</name>
</gene>
<organism evidence="8 9">
    <name type="scientific">Frankliniella occidentalis</name>
    <name type="common">Western flower thrips</name>
    <name type="synonym">Euthrips occidentalis</name>
    <dbReference type="NCBI Taxonomy" id="133901"/>
    <lineage>
        <taxon>Eukaryota</taxon>
        <taxon>Metazoa</taxon>
        <taxon>Ecdysozoa</taxon>
        <taxon>Arthropoda</taxon>
        <taxon>Hexapoda</taxon>
        <taxon>Insecta</taxon>
        <taxon>Pterygota</taxon>
        <taxon>Neoptera</taxon>
        <taxon>Paraneoptera</taxon>
        <taxon>Thysanoptera</taxon>
        <taxon>Terebrantia</taxon>
        <taxon>Thripoidea</taxon>
        <taxon>Thripidae</taxon>
        <taxon>Frankliniella</taxon>
    </lineage>
</organism>
<dbReference type="GO" id="GO:0007009">
    <property type="term" value="P:plasma membrane organization"/>
    <property type="evidence" value="ECO:0007669"/>
    <property type="project" value="TreeGrafter"/>
</dbReference>
<evidence type="ECO:0000256" key="3">
    <source>
        <dbReference type="ARBA" id="ARBA00022989"/>
    </source>
</evidence>
<feature type="transmembrane region" description="Helical" evidence="6">
    <location>
        <begin position="72"/>
        <end position="94"/>
    </location>
</feature>
<dbReference type="GO" id="GO:0071709">
    <property type="term" value="P:membrane assembly"/>
    <property type="evidence" value="ECO:0007669"/>
    <property type="project" value="TreeGrafter"/>
</dbReference>
<protein>
    <submittedName>
        <fullName evidence="9">TLC domain-containing protein 2</fullName>
    </submittedName>
</protein>
<dbReference type="KEGG" id="foc:113204786"/>
<dbReference type="GO" id="GO:0005886">
    <property type="term" value="C:plasma membrane"/>
    <property type="evidence" value="ECO:0007669"/>
    <property type="project" value="TreeGrafter"/>
</dbReference>
<keyword evidence="4 6" id="KW-0472">Membrane</keyword>
<feature type="domain" description="TLC" evidence="7">
    <location>
        <begin position="1"/>
        <end position="140"/>
    </location>
</feature>
<reference evidence="9" key="1">
    <citation type="submission" date="2025-08" db="UniProtKB">
        <authorList>
            <consortium name="RefSeq"/>
        </authorList>
    </citation>
    <scope>IDENTIFICATION</scope>
</reference>
<comment type="subcellular location">
    <subcellularLocation>
        <location evidence="1">Membrane</location>
        <topology evidence="1">Multi-pass membrane protein</topology>
    </subcellularLocation>
</comment>
<dbReference type="PROSITE" id="PS50922">
    <property type="entry name" value="TLC"/>
    <property type="match status" value="1"/>
</dbReference>
<dbReference type="Pfam" id="PF03798">
    <property type="entry name" value="TRAM_LAG1_CLN8"/>
    <property type="match status" value="1"/>
</dbReference>
<evidence type="ECO:0000256" key="6">
    <source>
        <dbReference type="SAM" id="Phobius"/>
    </source>
</evidence>
<dbReference type="Proteomes" id="UP000504606">
    <property type="component" value="Unplaced"/>
</dbReference>
<feature type="transmembrane region" description="Helical" evidence="6">
    <location>
        <begin position="38"/>
        <end position="60"/>
    </location>
</feature>
<feature type="region of interest" description="Disordered" evidence="5">
    <location>
        <begin position="175"/>
        <end position="194"/>
    </location>
</feature>
<feature type="compositionally biased region" description="Polar residues" evidence="5">
    <location>
        <begin position="184"/>
        <end position="194"/>
    </location>
</feature>
<dbReference type="InterPro" id="IPR006634">
    <property type="entry name" value="TLC-dom"/>
</dbReference>
<proteinExistence type="predicted"/>
<dbReference type="InterPro" id="IPR050846">
    <property type="entry name" value="TLCD"/>
</dbReference>
<feature type="transmembrane region" description="Helical" evidence="6">
    <location>
        <begin position="12"/>
        <end position="32"/>
    </location>
</feature>
<evidence type="ECO:0000256" key="2">
    <source>
        <dbReference type="ARBA" id="ARBA00022692"/>
    </source>
</evidence>
<evidence type="ECO:0000256" key="5">
    <source>
        <dbReference type="SAM" id="MobiDB-lite"/>
    </source>
</evidence>
<accession>A0A6J1S9E7</accession>
<keyword evidence="8" id="KW-1185">Reference proteome</keyword>
<dbReference type="GO" id="GO:0097035">
    <property type="term" value="P:regulation of membrane lipid distribution"/>
    <property type="evidence" value="ECO:0007669"/>
    <property type="project" value="TreeGrafter"/>
</dbReference>
<keyword evidence="2 6" id="KW-0812">Transmembrane</keyword>
<keyword evidence="3 6" id="KW-1133">Transmembrane helix</keyword>
<dbReference type="GO" id="GO:0055091">
    <property type="term" value="P:phospholipid homeostasis"/>
    <property type="evidence" value="ECO:0007669"/>
    <property type="project" value="TreeGrafter"/>
</dbReference>
<evidence type="ECO:0000313" key="8">
    <source>
        <dbReference type="Proteomes" id="UP000504606"/>
    </source>
</evidence>
<feature type="transmembrane region" description="Helical" evidence="6">
    <location>
        <begin position="100"/>
        <end position="124"/>
    </location>
</feature>
<evidence type="ECO:0000256" key="1">
    <source>
        <dbReference type="ARBA" id="ARBA00004141"/>
    </source>
</evidence>
<dbReference type="GeneID" id="113204786"/>
<dbReference type="PANTHER" id="PTHR13439">
    <property type="entry name" value="CT120 PROTEIN"/>
    <property type="match status" value="1"/>
</dbReference>
<dbReference type="RefSeq" id="XP_026275875.2">
    <property type="nucleotide sequence ID" value="XM_026420090.2"/>
</dbReference>
<evidence type="ECO:0000259" key="7">
    <source>
        <dbReference type="PROSITE" id="PS50922"/>
    </source>
</evidence>
<dbReference type="AlphaFoldDB" id="A0A6J1S9E7"/>
<evidence type="ECO:0000256" key="4">
    <source>
        <dbReference type="ARBA" id="ARBA00023136"/>
    </source>
</evidence>
<dbReference type="PANTHER" id="PTHR13439:SF4">
    <property type="entry name" value="TLC DOMAIN-CONTAINING PROTEIN"/>
    <property type="match status" value="1"/>
</dbReference>